<evidence type="ECO:0000313" key="1">
    <source>
        <dbReference type="EMBL" id="OAI25341.1"/>
    </source>
</evidence>
<proteinExistence type="predicted"/>
<sequence>MLKNLFKKKVSPTENAMASYPAVNLTPTDVEELKKILRAALPNIQAEHNPLAWSWDPDLWVSGKLHYLIPHEVATTKDIAEFLRYIRTASLTFPGGPFVWDLNSLDNLVFLPTSHAERKQKAGIFAAIYSASDEPYQAYCQFVAKILRNIKNNHDETLANTENSVQRRALAAMRSAAQILDFQRSLRAGLVSTSPENVKYFLSNTDELLFGRPDRPATVKVKFQQESVSVVLPHYVRISKTPADQIDATFGEDYICRLEISRVHSDGPEYPEEFGVYLVKKFGEQQGITVEYSANGKAIIPVPPLIKQERDQLFQVFHFTIGTKRSVFTMTLTCPPLQNLPEQEKTRINEIINGAIATITEENPASSVH</sequence>
<keyword evidence="2" id="KW-1185">Reference proteome</keyword>
<dbReference type="EMBL" id="LUUL01000082">
    <property type="protein sequence ID" value="OAI25341.1"/>
    <property type="molecule type" value="Genomic_DNA"/>
</dbReference>
<dbReference type="AlphaFoldDB" id="A0A291IIZ9"/>
<gene>
    <name evidence="1" type="ORF">A1356_13835</name>
</gene>
<organism evidence="1 2">
    <name type="scientific">Methylomonas koyamae</name>
    <dbReference type="NCBI Taxonomy" id="702114"/>
    <lineage>
        <taxon>Bacteria</taxon>
        <taxon>Pseudomonadati</taxon>
        <taxon>Pseudomonadota</taxon>
        <taxon>Gammaproteobacteria</taxon>
        <taxon>Methylococcales</taxon>
        <taxon>Methylococcaceae</taxon>
        <taxon>Methylomonas</taxon>
    </lineage>
</organism>
<reference evidence="1 2" key="1">
    <citation type="submission" date="2016-03" db="EMBL/GenBank/DDBJ databases">
        <authorList>
            <person name="Heylen K."/>
            <person name="De Vos P."/>
            <person name="Vekeman B."/>
        </authorList>
    </citation>
    <scope>NUCLEOTIDE SEQUENCE [LARGE SCALE GENOMIC DNA]</scope>
    <source>
        <strain evidence="1 2">R-49807</strain>
    </source>
</reference>
<dbReference type="KEGG" id="mko:MKLM6_2019"/>
<evidence type="ECO:0000313" key="2">
    <source>
        <dbReference type="Proteomes" id="UP000077734"/>
    </source>
</evidence>
<name>A0A291IIZ9_9GAMM</name>
<dbReference type="Proteomes" id="UP000077734">
    <property type="component" value="Unassembled WGS sequence"/>
</dbReference>
<comment type="caution">
    <text evidence="1">The sequence shown here is derived from an EMBL/GenBank/DDBJ whole genome shotgun (WGS) entry which is preliminary data.</text>
</comment>
<dbReference type="RefSeq" id="WP_064027835.1">
    <property type="nucleotide sequence ID" value="NZ_CP023669.1"/>
</dbReference>
<accession>A0A291IIZ9</accession>
<protein>
    <submittedName>
        <fullName evidence="1">Uncharacterized protein</fullName>
    </submittedName>
</protein>